<comment type="subcellular location">
    <subcellularLocation>
        <location evidence="1">Membrane</location>
        <topology evidence="1">Multi-pass membrane protein</topology>
    </subcellularLocation>
</comment>
<feature type="transmembrane region" description="Helical" evidence="7">
    <location>
        <begin position="320"/>
        <end position="337"/>
    </location>
</feature>
<dbReference type="PANTHER" id="PTHR22911:SF6">
    <property type="entry name" value="SOLUTE CARRIER FAMILY 35 MEMBER G1"/>
    <property type="match status" value="1"/>
</dbReference>
<evidence type="ECO:0000313" key="10">
    <source>
        <dbReference type="Proteomes" id="UP000198615"/>
    </source>
</evidence>
<evidence type="ECO:0000256" key="1">
    <source>
        <dbReference type="ARBA" id="ARBA00004141"/>
    </source>
</evidence>
<feature type="compositionally biased region" description="Polar residues" evidence="6">
    <location>
        <begin position="21"/>
        <end position="30"/>
    </location>
</feature>
<feature type="domain" description="EamA" evidence="8">
    <location>
        <begin position="67"/>
        <end position="198"/>
    </location>
</feature>
<feature type="transmembrane region" description="Helical" evidence="7">
    <location>
        <begin position="294"/>
        <end position="314"/>
    </location>
</feature>
<proteinExistence type="inferred from homology"/>
<evidence type="ECO:0000256" key="2">
    <source>
        <dbReference type="ARBA" id="ARBA00009853"/>
    </source>
</evidence>
<reference evidence="9 10" key="1">
    <citation type="submission" date="2016-10" db="EMBL/GenBank/DDBJ databases">
        <authorList>
            <person name="Varghese N."/>
            <person name="Submissions S."/>
        </authorList>
    </citation>
    <scope>NUCLEOTIDE SEQUENCE [LARGE SCALE GENOMIC DNA]</scope>
    <source>
        <strain evidence="9 10">DSM 18839</strain>
    </source>
</reference>
<gene>
    <name evidence="9" type="ORF">SAMN05660686_01858</name>
</gene>
<feature type="domain" description="EamA" evidence="8">
    <location>
        <begin position="209"/>
        <end position="335"/>
    </location>
</feature>
<evidence type="ECO:0000313" key="9">
    <source>
        <dbReference type="EMBL" id="SDF63410.1"/>
    </source>
</evidence>
<keyword evidence="5 7" id="KW-0472">Membrane</keyword>
<evidence type="ECO:0000256" key="4">
    <source>
        <dbReference type="ARBA" id="ARBA00022989"/>
    </source>
</evidence>
<feature type="transmembrane region" description="Helical" evidence="7">
    <location>
        <begin position="68"/>
        <end position="86"/>
    </location>
</feature>
<evidence type="ECO:0000259" key="8">
    <source>
        <dbReference type="Pfam" id="PF00892"/>
    </source>
</evidence>
<dbReference type="RefSeq" id="WP_093149805.1">
    <property type="nucleotide sequence ID" value="NZ_FNBW01000005.1"/>
</dbReference>
<organism evidence="9 10">
    <name type="scientific">Thalassobaculum litoreum DSM 18839</name>
    <dbReference type="NCBI Taxonomy" id="1123362"/>
    <lineage>
        <taxon>Bacteria</taxon>
        <taxon>Pseudomonadati</taxon>
        <taxon>Pseudomonadota</taxon>
        <taxon>Alphaproteobacteria</taxon>
        <taxon>Rhodospirillales</taxon>
        <taxon>Thalassobaculaceae</taxon>
        <taxon>Thalassobaculum</taxon>
    </lineage>
</organism>
<comment type="similarity">
    <text evidence="2">Belongs to the drug/metabolite transporter (DMT) superfamily. 10 TMS drug/metabolite exporter (DME) (TC 2.A.7.3) family.</text>
</comment>
<feature type="transmembrane region" description="Helical" evidence="7">
    <location>
        <begin position="205"/>
        <end position="226"/>
    </location>
</feature>
<dbReference type="Proteomes" id="UP000198615">
    <property type="component" value="Unassembled WGS sequence"/>
</dbReference>
<dbReference type="Pfam" id="PF00892">
    <property type="entry name" value="EamA"/>
    <property type="match status" value="2"/>
</dbReference>
<comment type="caution">
    <text evidence="9">The sequence shown here is derived from an EMBL/GenBank/DDBJ whole genome shotgun (WGS) entry which is preliminary data.</text>
</comment>
<keyword evidence="3 7" id="KW-0812">Transmembrane</keyword>
<dbReference type="InterPro" id="IPR000620">
    <property type="entry name" value="EamA_dom"/>
</dbReference>
<keyword evidence="10" id="KW-1185">Reference proteome</keyword>
<dbReference type="SUPFAM" id="SSF103481">
    <property type="entry name" value="Multidrug resistance efflux transporter EmrE"/>
    <property type="match status" value="2"/>
</dbReference>
<dbReference type="PANTHER" id="PTHR22911">
    <property type="entry name" value="ACYL-MALONYL CONDENSING ENZYME-RELATED"/>
    <property type="match status" value="1"/>
</dbReference>
<dbReference type="EMBL" id="FNBW01000005">
    <property type="protein sequence ID" value="SDF63410.1"/>
    <property type="molecule type" value="Genomic_DNA"/>
</dbReference>
<feature type="region of interest" description="Disordered" evidence="6">
    <location>
        <begin position="1"/>
        <end position="30"/>
    </location>
</feature>
<dbReference type="AlphaFoldDB" id="A0A8G2BHK8"/>
<feature type="transmembrane region" description="Helical" evidence="7">
    <location>
        <begin position="98"/>
        <end position="118"/>
    </location>
</feature>
<evidence type="ECO:0000256" key="7">
    <source>
        <dbReference type="SAM" id="Phobius"/>
    </source>
</evidence>
<dbReference type="InterPro" id="IPR037185">
    <property type="entry name" value="EmrE-like"/>
</dbReference>
<protein>
    <submittedName>
        <fullName evidence="9">Permease of the drug/metabolite transporter (DMT) superfamily</fullName>
    </submittedName>
</protein>
<feature type="transmembrane region" description="Helical" evidence="7">
    <location>
        <begin position="157"/>
        <end position="175"/>
    </location>
</feature>
<evidence type="ECO:0000256" key="5">
    <source>
        <dbReference type="ARBA" id="ARBA00023136"/>
    </source>
</evidence>
<dbReference type="GO" id="GO:0016020">
    <property type="term" value="C:membrane"/>
    <property type="evidence" value="ECO:0007669"/>
    <property type="project" value="UniProtKB-SubCell"/>
</dbReference>
<accession>A0A8G2BHK8</accession>
<sequence>MDRELGRRSGPLARKPDYVSSDPQANTPLDPSSSSRFFHFFNVFRTSIERISAPGRTAFAALTPNARGAVWVIVAGFFFTLMTALIKEIGDTIPVVQILMFRQITMTCTVLPVLISGYPGILKTNHVTLHLARVCMAVIAMTCGFTAFVHLPLAEATALSFAKSLFVTLLALVFLHEVAGPRRWFAVLLGFVGVLVMVKPDANGFNMYSLLAVAGAAAAATVMVIIRKVSQYDRPVTILSYQAIMVGIIMIVPTAYYWVTPTLKEWGIMFAIGLLSVVGQLCNIQGFKEGEASAVAPMDYSRLVFATIIGFVIFLELPDVTTLVGAALICATSFYTVRAEQRAARIRRAAADKE</sequence>
<feature type="transmembrane region" description="Helical" evidence="7">
    <location>
        <begin position="265"/>
        <end position="282"/>
    </location>
</feature>
<feature type="transmembrane region" description="Helical" evidence="7">
    <location>
        <begin position="182"/>
        <end position="199"/>
    </location>
</feature>
<evidence type="ECO:0000256" key="3">
    <source>
        <dbReference type="ARBA" id="ARBA00022692"/>
    </source>
</evidence>
<name>A0A8G2BHK8_9PROT</name>
<keyword evidence="4 7" id="KW-1133">Transmembrane helix</keyword>
<dbReference type="OrthoDB" id="9812899at2"/>
<feature type="transmembrane region" description="Helical" evidence="7">
    <location>
        <begin position="130"/>
        <end position="151"/>
    </location>
</feature>
<evidence type="ECO:0000256" key="6">
    <source>
        <dbReference type="SAM" id="MobiDB-lite"/>
    </source>
</evidence>
<feature type="transmembrane region" description="Helical" evidence="7">
    <location>
        <begin position="238"/>
        <end position="259"/>
    </location>
</feature>